<evidence type="ECO:0000256" key="1">
    <source>
        <dbReference type="SAM" id="MobiDB-lite"/>
    </source>
</evidence>
<dbReference type="GO" id="GO:0032981">
    <property type="term" value="P:mitochondrial respiratory chain complex I assembly"/>
    <property type="evidence" value="ECO:0007669"/>
    <property type="project" value="InterPro"/>
</dbReference>
<reference evidence="2 3" key="1">
    <citation type="submission" date="2020-11" db="EMBL/GenBank/DDBJ databases">
        <authorList>
            <person name="Wallbank WR R."/>
            <person name="Pardo Diaz C."/>
            <person name="Kozak K."/>
            <person name="Martin S."/>
            <person name="Jiggins C."/>
            <person name="Moest M."/>
            <person name="Warren A I."/>
            <person name="Generalovic N T."/>
            <person name="Byers J.R.P. K."/>
            <person name="Montejo-Kovacevich G."/>
            <person name="Yen C E."/>
        </authorList>
    </citation>
    <scope>NUCLEOTIDE SEQUENCE [LARGE SCALE GENOMIC DNA]</scope>
</reference>
<dbReference type="Pfam" id="PF06784">
    <property type="entry name" value="UPF0240"/>
    <property type="match status" value="1"/>
</dbReference>
<feature type="region of interest" description="Disordered" evidence="1">
    <location>
        <begin position="178"/>
        <end position="200"/>
    </location>
</feature>
<feature type="compositionally biased region" description="Low complexity" evidence="1">
    <location>
        <begin position="184"/>
        <end position="193"/>
    </location>
</feature>
<proteinExistence type="predicted"/>
<dbReference type="EMBL" id="LR899011">
    <property type="protein sequence ID" value="CAD7085040.1"/>
    <property type="molecule type" value="Genomic_DNA"/>
</dbReference>
<dbReference type="OMA" id="IPDQKYK"/>
<dbReference type="FunCoup" id="A0A7R8UQS0">
    <property type="interactions" value="509"/>
</dbReference>
<protein>
    <recommendedName>
        <fullName evidence="4">Protein NDUFAF4 homolog</fullName>
    </recommendedName>
</protein>
<evidence type="ECO:0008006" key="4">
    <source>
        <dbReference type="Google" id="ProtNLM"/>
    </source>
</evidence>
<gene>
    <name evidence="2" type="ORF">HERILL_LOCUS7906</name>
</gene>
<dbReference type="OrthoDB" id="2434756at2759"/>
<keyword evidence="3" id="KW-1185">Reference proteome</keyword>
<dbReference type="GO" id="GO:0005739">
    <property type="term" value="C:mitochondrion"/>
    <property type="evidence" value="ECO:0007669"/>
    <property type="project" value="TreeGrafter"/>
</dbReference>
<evidence type="ECO:0000313" key="3">
    <source>
        <dbReference type="Proteomes" id="UP000594454"/>
    </source>
</evidence>
<accession>A0A7R8UQS0</accession>
<dbReference type="InterPro" id="IPR009622">
    <property type="entry name" value="NDUFAF4"/>
</dbReference>
<organism evidence="2 3">
    <name type="scientific">Hermetia illucens</name>
    <name type="common">Black soldier fly</name>
    <dbReference type="NCBI Taxonomy" id="343691"/>
    <lineage>
        <taxon>Eukaryota</taxon>
        <taxon>Metazoa</taxon>
        <taxon>Ecdysozoa</taxon>
        <taxon>Arthropoda</taxon>
        <taxon>Hexapoda</taxon>
        <taxon>Insecta</taxon>
        <taxon>Pterygota</taxon>
        <taxon>Neoptera</taxon>
        <taxon>Endopterygota</taxon>
        <taxon>Diptera</taxon>
        <taxon>Brachycera</taxon>
        <taxon>Stratiomyomorpha</taxon>
        <taxon>Stratiomyidae</taxon>
        <taxon>Hermetiinae</taxon>
        <taxon>Hermetia</taxon>
    </lineage>
</organism>
<dbReference type="InParanoid" id="A0A7R8UQS0"/>
<evidence type="ECO:0000313" key="2">
    <source>
        <dbReference type="EMBL" id="CAD7085040.1"/>
    </source>
</evidence>
<name>A0A7R8UQS0_HERIL</name>
<dbReference type="PANTHER" id="PTHR13338">
    <property type="entry name" value="UPF0240 PROTEIN"/>
    <property type="match status" value="1"/>
</dbReference>
<dbReference type="Proteomes" id="UP000594454">
    <property type="component" value="Chromosome 3"/>
</dbReference>
<dbReference type="PANTHER" id="PTHR13338:SF4">
    <property type="entry name" value="NADH DEHYDROGENASE [UBIQUINONE] 1 ALPHA SUBCOMPLEX ASSEMBLY FACTOR 4"/>
    <property type="match status" value="1"/>
</dbReference>
<sequence>MGKVMSVMMRKANRFNVENRAHRLLDKEKRDIAPKFESNLRDMERVLKEEPDYIEKQSRKDTGLDNRLKQVYVTSKDTFIDLEKRQAENPNRPLPLDRAVVQDFEYGFMEPSRVTPGRCTLRQAMQFITDHNSDPEKWTRQKIAEEYKLKEENVGKILDYFRSFQIYIPDKHKRENILRVQPRSNKSLPLSDSSDSDKKQ</sequence>
<dbReference type="AlphaFoldDB" id="A0A7R8UQS0"/>